<dbReference type="Gene3D" id="3.40.630.30">
    <property type="match status" value="1"/>
</dbReference>
<dbReference type="eggNOG" id="COG0456">
    <property type="taxonomic scope" value="Bacteria"/>
</dbReference>
<name>A0A0R1S3B6_9LACO</name>
<dbReference type="STRING" id="1122152.GCA_000425905_00239"/>
<sequence>MLVTYKKDYEKIAMGLLSFLPDLKNLDNLKEEMRLYDEDCEFKLYLYRENSSDFIGVVGIQVLPDFIMIRYLSLAPGFRSQKTQEQVLQNLQEEYPDKKLTALPKYNYLFKKDEN</sequence>
<dbReference type="RefSeq" id="WP_027825538.1">
    <property type="nucleotide sequence ID" value="NZ_AZFB01000003.1"/>
</dbReference>
<evidence type="ECO:0000313" key="1">
    <source>
        <dbReference type="EMBL" id="KRL63559.1"/>
    </source>
</evidence>
<dbReference type="AlphaFoldDB" id="A0A0R1S3B6"/>
<proteinExistence type="predicted"/>
<dbReference type="EMBL" id="AZFB01000003">
    <property type="protein sequence ID" value="KRL63559.1"/>
    <property type="molecule type" value="Genomic_DNA"/>
</dbReference>
<protein>
    <submittedName>
        <fullName evidence="1">RibT protein</fullName>
    </submittedName>
</protein>
<comment type="caution">
    <text evidence="1">The sequence shown here is derived from an EMBL/GenBank/DDBJ whole genome shotgun (WGS) entry which is preliminary data.</text>
</comment>
<gene>
    <name evidence="1" type="ORF">FC23_GL000802</name>
</gene>
<organism evidence="1 2">
    <name type="scientific">Lactobacillus psittaci DSM 15354</name>
    <dbReference type="NCBI Taxonomy" id="1122152"/>
    <lineage>
        <taxon>Bacteria</taxon>
        <taxon>Bacillati</taxon>
        <taxon>Bacillota</taxon>
        <taxon>Bacilli</taxon>
        <taxon>Lactobacillales</taxon>
        <taxon>Lactobacillaceae</taxon>
        <taxon>Lactobacillus</taxon>
    </lineage>
</organism>
<dbReference type="PATRIC" id="fig|1122152.4.peg.816"/>
<evidence type="ECO:0000313" key="2">
    <source>
        <dbReference type="Proteomes" id="UP000051931"/>
    </source>
</evidence>
<reference evidence="1 2" key="1">
    <citation type="journal article" date="2015" name="Genome Announc.">
        <title>Expanding the biotechnology potential of lactobacilli through comparative genomics of 213 strains and associated genera.</title>
        <authorList>
            <person name="Sun Z."/>
            <person name="Harris H.M."/>
            <person name="McCann A."/>
            <person name="Guo C."/>
            <person name="Argimon S."/>
            <person name="Zhang W."/>
            <person name="Yang X."/>
            <person name="Jeffery I.B."/>
            <person name="Cooney J.C."/>
            <person name="Kagawa T.F."/>
            <person name="Liu W."/>
            <person name="Song Y."/>
            <person name="Salvetti E."/>
            <person name="Wrobel A."/>
            <person name="Rasinkangas P."/>
            <person name="Parkhill J."/>
            <person name="Rea M.C."/>
            <person name="O'Sullivan O."/>
            <person name="Ritari J."/>
            <person name="Douillard F.P."/>
            <person name="Paul Ross R."/>
            <person name="Yang R."/>
            <person name="Briner A.E."/>
            <person name="Felis G.E."/>
            <person name="de Vos W.M."/>
            <person name="Barrangou R."/>
            <person name="Klaenhammer T.R."/>
            <person name="Caufield P.W."/>
            <person name="Cui Y."/>
            <person name="Zhang H."/>
            <person name="O'Toole P.W."/>
        </authorList>
    </citation>
    <scope>NUCLEOTIDE SEQUENCE [LARGE SCALE GENOMIC DNA]</scope>
    <source>
        <strain evidence="1 2">DSM 15354</strain>
    </source>
</reference>
<dbReference type="Proteomes" id="UP000051931">
    <property type="component" value="Unassembled WGS sequence"/>
</dbReference>
<keyword evidence="2" id="KW-1185">Reference proteome</keyword>
<dbReference type="OrthoDB" id="2189687at2"/>
<accession>A0A0R1S3B6</accession>